<dbReference type="Gene3D" id="3.40.50.300">
    <property type="entry name" value="P-loop containing nucleotide triphosphate hydrolases"/>
    <property type="match status" value="1"/>
</dbReference>
<dbReference type="Proteomes" id="UP000649114">
    <property type="component" value="Unassembled WGS sequence"/>
</dbReference>
<evidence type="ECO:0008006" key="6">
    <source>
        <dbReference type="Google" id="ProtNLM"/>
    </source>
</evidence>
<organism evidence="1 4">
    <name type="scientific">Aspergillus lentulus</name>
    <dbReference type="NCBI Taxonomy" id="293939"/>
    <lineage>
        <taxon>Eukaryota</taxon>
        <taxon>Fungi</taxon>
        <taxon>Dikarya</taxon>
        <taxon>Ascomycota</taxon>
        <taxon>Pezizomycotina</taxon>
        <taxon>Eurotiomycetes</taxon>
        <taxon>Eurotiomycetidae</taxon>
        <taxon>Eurotiales</taxon>
        <taxon>Aspergillaceae</taxon>
        <taxon>Aspergillus</taxon>
        <taxon>Aspergillus subgen. Fumigati</taxon>
    </lineage>
</organism>
<accession>A0AAN4PR06</accession>
<evidence type="ECO:0000313" key="2">
    <source>
        <dbReference type="EMBL" id="GFF75727.1"/>
    </source>
</evidence>
<sequence>MTIRKRLISMQSNKRVEKVSTWSTLLGNNFFHLQAVDAYQTIADDFTALIHRFKFNHVQQAAFARLRALPGGFDLIQGPPGTGKPNGRTINDVVNDLAVGIEEARLQFVPDRETIIVRCHALSTG</sequence>
<dbReference type="EMBL" id="BLKI01000021">
    <property type="protein sequence ID" value="GFF75727.1"/>
    <property type="molecule type" value="Genomic_DNA"/>
</dbReference>
<evidence type="ECO:0000313" key="1">
    <source>
        <dbReference type="EMBL" id="GAQ11337.1"/>
    </source>
</evidence>
<reference evidence="2 5" key="3">
    <citation type="submission" date="2020-01" db="EMBL/GenBank/DDBJ databases">
        <title>Draft genome sequence of Aspergillus lentulus IFM 60648.</title>
        <authorList>
            <person name="Takahashi H."/>
            <person name="Yaguchi T."/>
        </authorList>
    </citation>
    <scope>NUCLEOTIDE SEQUENCE [LARGE SCALE GENOMIC DNA]</scope>
    <source>
        <strain evidence="2 5">IFM 60648</strain>
    </source>
</reference>
<dbReference type="AlphaFoldDB" id="A0AAN4PR06"/>
<reference evidence="3" key="4">
    <citation type="submission" date="2020-04" db="EMBL/GenBank/DDBJ databases">
        <authorList>
            <person name="Santos R.A.C."/>
            <person name="Steenwyk J.L."/>
            <person name="Rivero-Menendez O."/>
            <person name="Mead M.E."/>
            <person name="Silva L.P."/>
            <person name="Bastos R.W."/>
            <person name="Alastruey-Izquierdo A."/>
            <person name="Goldman G.H."/>
            <person name="Rokas A."/>
        </authorList>
    </citation>
    <scope>NUCLEOTIDE SEQUENCE</scope>
    <source>
        <strain evidence="3">CNM-CM8927</strain>
    </source>
</reference>
<evidence type="ECO:0000313" key="3">
    <source>
        <dbReference type="EMBL" id="KAF4203707.1"/>
    </source>
</evidence>
<evidence type="ECO:0000313" key="5">
    <source>
        <dbReference type="Proteomes" id="UP000465220"/>
    </source>
</evidence>
<dbReference type="InterPro" id="IPR027417">
    <property type="entry name" value="P-loop_NTPase"/>
</dbReference>
<reference evidence="1 4" key="1">
    <citation type="submission" date="2015-11" db="EMBL/GenBank/DDBJ databases">
        <title>Aspergillus lentulus strain IFM 54703T.</title>
        <authorList>
            <person name="Kusuya Y."/>
            <person name="Sakai K."/>
            <person name="Kamei K."/>
            <person name="Takahashi H."/>
            <person name="Yaguchi T."/>
        </authorList>
    </citation>
    <scope>NUCLEOTIDE SEQUENCE [LARGE SCALE GENOMIC DNA]</scope>
    <source>
        <strain evidence="1 4">IFM 54703</strain>
    </source>
</reference>
<dbReference type="Proteomes" id="UP000051487">
    <property type="component" value="Unassembled WGS sequence"/>
</dbReference>
<dbReference type="EMBL" id="BCLY01000016">
    <property type="protein sequence ID" value="GAQ11337.1"/>
    <property type="molecule type" value="Genomic_DNA"/>
</dbReference>
<reference evidence="3" key="2">
    <citation type="journal article" date="2020" name="bioRxiv">
        <title>Genomic and phenotypic heterogeneity of clinical isolates of the human pathogens Aspergillus fumigatus, Aspergillus lentulus and Aspergillus fumigatiaffinis.</title>
        <authorList>
            <person name="dos Santos R.A.C."/>
            <person name="Steenwyk J.L."/>
            <person name="Rivero-Menendez O."/>
            <person name="Mead M.E."/>
            <person name="Silva L.P."/>
            <person name="Bastos R.W."/>
            <person name="Alastruey-Izquierdo A."/>
            <person name="Goldman G.H."/>
            <person name="Rokas A."/>
        </authorList>
    </citation>
    <scope>NUCLEOTIDE SEQUENCE</scope>
    <source>
        <strain evidence="3">CNM-CM8927</strain>
    </source>
</reference>
<dbReference type="EMBL" id="JAAAPU010000073">
    <property type="protein sequence ID" value="KAF4203707.1"/>
    <property type="molecule type" value="Genomic_DNA"/>
</dbReference>
<proteinExistence type="predicted"/>
<name>A0AAN4PR06_ASPLE</name>
<keyword evidence="5" id="KW-1185">Reference proteome</keyword>
<dbReference type="Proteomes" id="UP000465220">
    <property type="component" value="Unassembled WGS sequence"/>
</dbReference>
<protein>
    <recommendedName>
        <fullName evidence="6">DNA2/NAM7 helicase helicase domain-containing protein</fullName>
    </recommendedName>
</protein>
<gene>
    <name evidence="1" type="ORF">ALT_8658</name>
    <name evidence="3" type="ORF">CNMCM8927_008384</name>
    <name evidence="2" type="ORF">IFM60648_04521</name>
</gene>
<comment type="caution">
    <text evidence="1">The sequence shown here is derived from an EMBL/GenBank/DDBJ whole genome shotgun (WGS) entry which is preliminary data.</text>
</comment>
<evidence type="ECO:0000313" key="4">
    <source>
        <dbReference type="Proteomes" id="UP000051487"/>
    </source>
</evidence>